<dbReference type="Pfam" id="PF02698">
    <property type="entry name" value="DUF218"/>
    <property type="match status" value="1"/>
</dbReference>
<keyword evidence="1" id="KW-0472">Membrane</keyword>
<dbReference type="EMBL" id="CP081864">
    <property type="protein sequence ID" value="QZN94095.1"/>
    <property type="molecule type" value="Genomic_DNA"/>
</dbReference>
<dbReference type="RefSeq" id="WP_222157222.1">
    <property type="nucleotide sequence ID" value="NZ_CP081864.1"/>
</dbReference>
<dbReference type="PANTHER" id="PTHR30336:SF4">
    <property type="entry name" value="ENVELOPE BIOGENESIS FACTOR ELYC"/>
    <property type="match status" value="1"/>
</dbReference>
<dbReference type="PANTHER" id="PTHR30336">
    <property type="entry name" value="INNER MEMBRANE PROTEIN, PROBABLE PERMEASE"/>
    <property type="match status" value="1"/>
</dbReference>
<protein>
    <submittedName>
        <fullName evidence="3">Envelope biogenesis factor ElyC</fullName>
    </submittedName>
</protein>
<evidence type="ECO:0000256" key="1">
    <source>
        <dbReference type="SAM" id="Phobius"/>
    </source>
</evidence>
<dbReference type="Proteomes" id="UP000825886">
    <property type="component" value="Chromosome"/>
</dbReference>
<keyword evidence="1" id="KW-0812">Transmembrane</keyword>
<evidence type="ECO:0000313" key="4">
    <source>
        <dbReference type="Proteomes" id="UP000825886"/>
    </source>
</evidence>
<name>A0ABX9AK53_9ENTR</name>
<evidence type="ECO:0000313" key="3">
    <source>
        <dbReference type="EMBL" id="QZN94095.1"/>
    </source>
</evidence>
<proteinExistence type="predicted"/>
<feature type="domain" description="DUF218" evidence="2">
    <location>
        <begin position="82"/>
        <end position="244"/>
    </location>
</feature>
<keyword evidence="1" id="KW-1133">Transmembrane helix</keyword>
<evidence type="ECO:0000259" key="2">
    <source>
        <dbReference type="Pfam" id="PF02698"/>
    </source>
</evidence>
<dbReference type="CDD" id="cd06259">
    <property type="entry name" value="YdcF-like"/>
    <property type="match status" value="1"/>
</dbReference>
<reference evidence="3 4" key="1">
    <citation type="submission" date="2021-08" db="EMBL/GenBank/DDBJ databases">
        <title>Culture and genomic analysis of Symbiopectobacterium purcellii sp. nov. gen. nov., isolated from the leafhopper Empoasca decipiens.</title>
        <authorList>
            <person name="Nadal-Jimenez P."/>
            <person name="Siozios S."/>
            <person name="Halliday N."/>
            <person name="Camara M."/>
            <person name="Hurst G.D.D."/>
        </authorList>
    </citation>
    <scope>NUCLEOTIDE SEQUENCE [LARGE SCALE GENOMIC DNA]</scope>
    <source>
        <strain evidence="3 4">SyEd1</strain>
    </source>
</reference>
<feature type="transmembrane region" description="Helical" evidence="1">
    <location>
        <begin position="41"/>
        <end position="59"/>
    </location>
</feature>
<organism evidence="3 4">
    <name type="scientific">Symbiopectobacterium purcellii</name>
    <dbReference type="NCBI Taxonomy" id="2871826"/>
    <lineage>
        <taxon>Bacteria</taxon>
        <taxon>Pseudomonadati</taxon>
        <taxon>Pseudomonadota</taxon>
        <taxon>Gammaproteobacteria</taxon>
        <taxon>Enterobacterales</taxon>
        <taxon>Enterobacteriaceae</taxon>
    </lineage>
</organism>
<dbReference type="InterPro" id="IPR051599">
    <property type="entry name" value="Cell_Envelope_Assoc"/>
</dbReference>
<gene>
    <name evidence="3" type="primary">elyC</name>
    <name evidence="3" type="ORF">K6K13_11870</name>
</gene>
<accession>A0ABX9AK53</accession>
<feature type="transmembrane region" description="Helical" evidence="1">
    <location>
        <begin position="12"/>
        <end position="32"/>
    </location>
</feature>
<sequence>MLFTLKKVVGGLLQPLPLLLMLMGIGLALLWFSRWQRGGKAVISCAWLALLLLSVQPIADKLLLPLESHYPTWQASAAPVPYIVVLGGGYTYNPAWAPSANLIGNSLSRVTEGVRLYHANPGAKLIFTGAAAQGNPMTSAQTAALVAESLGIAREDIITLDTPRDTEEEAMGTAALIGQQPFLLVTSASHLPRAMVFFQAQGLHPIPAPANQLAITSPLNPWEKIFPSAFYLSHSERAWYETLGLLWQRLKGSETPPEAASH</sequence>
<dbReference type="NCBIfam" id="NF007794">
    <property type="entry name" value="PRK10494.1"/>
    <property type="match status" value="1"/>
</dbReference>
<keyword evidence="4" id="KW-1185">Reference proteome</keyword>
<dbReference type="InterPro" id="IPR003848">
    <property type="entry name" value="DUF218"/>
</dbReference>